<name>A0A8H3WVT9_9PEZI</name>
<sequence length="155" mass="16516">MKKCRVSAGSPAPWHVERRMCGAVLGSKRRVASQLAGGGRSGTGYNHGGFAFWARCLGFCQPFCHGILGLMAPACCSPRRHPRNLGAGRRGERDGHRLRYTSTKSSLFLCPSCLAPGVGPRSLATLPVLVSAPIRLTLESWLGGVRAAGQLSLFL</sequence>
<evidence type="ECO:0000313" key="2">
    <source>
        <dbReference type="Proteomes" id="UP000434172"/>
    </source>
</evidence>
<dbReference type="Proteomes" id="UP000434172">
    <property type="component" value="Unassembled WGS sequence"/>
</dbReference>
<protein>
    <submittedName>
        <fullName evidence="1">Uncharacterized protein</fullName>
    </submittedName>
</protein>
<organism evidence="1 2">
    <name type="scientific">Colletotrichum asianum</name>
    <dbReference type="NCBI Taxonomy" id="702518"/>
    <lineage>
        <taxon>Eukaryota</taxon>
        <taxon>Fungi</taxon>
        <taxon>Dikarya</taxon>
        <taxon>Ascomycota</taxon>
        <taxon>Pezizomycotina</taxon>
        <taxon>Sordariomycetes</taxon>
        <taxon>Hypocreomycetidae</taxon>
        <taxon>Glomerellales</taxon>
        <taxon>Glomerellaceae</taxon>
        <taxon>Colletotrichum</taxon>
        <taxon>Colletotrichum gloeosporioides species complex</taxon>
    </lineage>
</organism>
<keyword evidence="2" id="KW-1185">Reference proteome</keyword>
<comment type="caution">
    <text evidence="1">The sequence shown here is derived from an EMBL/GenBank/DDBJ whole genome shotgun (WGS) entry which is preliminary data.</text>
</comment>
<evidence type="ECO:0000313" key="1">
    <source>
        <dbReference type="EMBL" id="KAF0332477.1"/>
    </source>
</evidence>
<reference evidence="1 2" key="1">
    <citation type="submission" date="2019-12" db="EMBL/GenBank/DDBJ databases">
        <title>A genome sequence resource for the geographically widespread anthracnose pathogen Colletotrichum asianum.</title>
        <authorList>
            <person name="Meng Y."/>
        </authorList>
    </citation>
    <scope>NUCLEOTIDE SEQUENCE [LARGE SCALE GENOMIC DNA]</scope>
    <source>
        <strain evidence="1 2">ICMP 18580</strain>
    </source>
</reference>
<dbReference type="AlphaFoldDB" id="A0A8H3WVT9"/>
<gene>
    <name evidence="1" type="ORF">GQ607_000493</name>
</gene>
<dbReference type="EMBL" id="WOWK01000001">
    <property type="protein sequence ID" value="KAF0332477.1"/>
    <property type="molecule type" value="Genomic_DNA"/>
</dbReference>
<proteinExistence type="predicted"/>
<accession>A0A8H3WVT9</accession>